<feature type="domain" description="Histidine kinase" evidence="8">
    <location>
        <begin position="1"/>
        <end position="116"/>
    </location>
</feature>
<dbReference type="GO" id="GO:0006935">
    <property type="term" value="P:chemotaxis"/>
    <property type="evidence" value="ECO:0007669"/>
    <property type="project" value="InterPro"/>
</dbReference>
<evidence type="ECO:0000256" key="2">
    <source>
        <dbReference type="ARBA" id="ARBA00012438"/>
    </source>
</evidence>
<comment type="function">
    <text evidence="7">Involved in the transmission of sensory signals from the chemoreceptors to the flagellar motors. CheA is autophosphorylated; it can transfer its phosphate group to either CheB or CheY.</text>
</comment>
<dbReference type="InterPro" id="IPR002545">
    <property type="entry name" value="CheW-lke_dom"/>
</dbReference>
<gene>
    <name evidence="10" type="ORF">SAMN05192567_1656</name>
</gene>
<evidence type="ECO:0000256" key="4">
    <source>
        <dbReference type="ARBA" id="ARBA00022553"/>
    </source>
</evidence>
<dbReference type="Proteomes" id="UP000199140">
    <property type="component" value="Unassembled WGS sequence"/>
</dbReference>
<comment type="catalytic activity">
    <reaction evidence="1">
        <text>ATP + protein L-histidine = ADP + protein N-phospho-L-histidine.</text>
        <dbReference type="EC" id="2.7.13.3"/>
    </reaction>
</comment>
<dbReference type="SMART" id="SM00260">
    <property type="entry name" value="CheW"/>
    <property type="match status" value="1"/>
</dbReference>
<evidence type="ECO:0000256" key="6">
    <source>
        <dbReference type="ARBA" id="ARBA00022777"/>
    </source>
</evidence>
<dbReference type="GO" id="GO:0007165">
    <property type="term" value="P:signal transduction"/>
    <property type="evidence" value="ECO:0007669"/>
    <property type="project" value="InterPro"/>
</dbReference>
<dbReference type="RefSeq" id="WP_170861904.1">
    <property type="nucleotide sequence ID" value="NZ_FOPK01000065.1"/>
</dbReference>
<evidence type="ECO:0000259" key="8">
    <source>
        <dbReference type="PROSITE" id="PS50109"/>
    </source>
</evidence>
<evidence type="ECO:0000256" key="5">
    <source>
        <dbReference type="ARBA" id="ARBA00022679"/>
    </source>
</evidence>
<dbReference type="PANTHER" id="PTHR43395">
    <property type="entry name" value="SENSOR HISTIDINE KINASE CHEA"/>
    <property type="match status" value="1"/>
</dbReference>
<dbReference type="AlphaFoldDB" id="A0AAE8HYJ5"/>
<dbReference type="InterPro" id="IPR051315">
    <property type="entry name" value="Bact_Chemotaxis_CheA"/>
</dbReference>
<sequence>AAKAATGRITLTAEHVGAQVLVSVRDDGAGLDAARIRAKAEEKGLCAPGAVLTDQQIYQFLFAPGFSTAAAISALSGRGVGMDVVKKTIESLRGTIDIATEPGGGTTVALRLPLTLAIIEGLLIRVGEGRYVIPLAAVEECVELPAGERGGRGRDFLNIRGALVPFLRLRSLFGAAGEPELHQKVIIVAAGEARVGLVADQIIGNHQTVIKSLSKLHADVATFSGATILGDGTAALIIDVGRLVGGGGGEGARAYQEVA</sequence>
<dbReference type="SUPFAM" id="SSF50341">
    <property type="entry name" value="CheW-like"/>
    <property type="match status" value="1"/>
</dbReference>
<dbReference type="InterPro" id="IPR036890">
    <property type="entry name" value="HATPase_C_sf"/>
</dbReference>
<evidence type="ECO:0000256" key="3">
    <source>
        <dbReference type="ARBA" id="ARBA00021495"/>
    </source>
</evidence>
<dbReference type="EMBL" id="FOPK01000065">
    <property type="protein sequence ID" value="SFH79057.1"/>
    <property type="molecule type" value="Genomic_DNA"/>
</dbReference>
<keyword evidence="5" id="KW-0808">Transferase</keyword>
<dbReference type="InterPro" id="IPR004358">
    <property type="entry name" value="Sig_transdc_His_kin-like_C"/>
</dbReference>
<dbReference type="PANTHER" id="PTHR43395:SF10">
    <property type="entry name" value="CHEMOTAXIS PROTEIN CHEA"/>
    <property type="match status" value="1"/>
</dbReference>
<feature type="domain" description="CheW-like" evidence="9">
    <location>
        <begin position="118"/>
        <end position="249"/>
    </location>
</feature>
<dbReference type="PROSITE" id="PS50851">
    <property type="entry name" value="CHEW"/>
    <property type="match status" value="1"/>
</dbReference>
<evidence type="ECO:0000259" key="9">
    <source>
        <dbReference type="PROSITE" id="PS50851"/>
    </source>
</evidence>
<proteinExistence type="predicted"/>
<dbReference type="Gene3D" id="3.30.565.10">
    <property type="entry name" value="Histidine kinase-like ATPase, C-terminal domain"/>
    <property type="match status" value="1"/>
</dbReference>
<dbReference type="GO" id="GO:0004673">
    <property type="term" value="F:protein histidine kinase activity"/>
    <property type="evidence" value="ECO:0007669"/>
    <property type="project" value="UniProtKB-EC"/>
</dbReference>
<organism evidence="10 11">
    <name type="scientific">Methylobacterium phyllosphaerae</name>
    <dbReference type="NCBI Taxonomy" id="418223"/>
    <lineage>
        <taxon>Bacteria</taxon>
        <taxon>Pseudomonadati</taxon>
        <taxon>Pseudomonadota</taxon>
        <taxon>Alphaproteobacteria</taxon>
        <taxon>Hyphomicrobiales</taxon>
        <taxon>Methylobacteriaceae</taxon>
        <taxon>Methylobacterium</taxon>
    </lineage>
</organism>
<accession>A0AAE8HYJ5</accession>
<name>A0AAE8HYJ5_9HYPH</name>
<dbReference type="InterPro" id="IPR005467">
    <property type="entry name" value="His_kinase_dom"/>
</dbReference>
<keyword evidence="6 10" id="KW-0418">Kinase</keyword>
<dbReference type="Pfam" id="PF02518">
    <property type="entry name" value="HATPase_c"/>
    <property type="match status" value="1"/>
</dbReference>
<evidence type="ECO:0000256" key="7">
    <source>
        <dbReference type="ARBA" id="ARBA00035100"/>
    </source>
</evidence>
<dbReference type="Pfam" id="PF01584">
    <property type="entry name" value="CheW"/>
    <property type="match status" value="1"/>
</dbReference>
<dbReference type="PRINTS" id="PR00344">
    <property type="entry name" value="BCTRLSENSOR"/>
</dbReference>
<dbReference type="SUPFAM" id="SSF55874">
    <property type="entry name" value="ATPase domain of HSP90 chaperone/DNA topoisomerase II/histidine kinase"/>
    <property type="match status" value="1"/>
</dbReference>
<dbReference type="EC" id="2.7.13.3" evidence="2"/>
<dbReference type="FunFam" id="3.30.565.10:FF:000016">
    <property type="entry name" value="Chemotaxis protein CheA, putative"/>
    <property type="match status" value="1"/>
</dbReference>
<dbReference type="InterPro" id="IPR036061">
    <property type="entry name" value="CheW-like_dom_sf"/>
</dbReference>
<evidence type="ECO:0000256" key="1">
    <source>
        <dbReference type="ARBA" id="ARBA00000085"/>
    </source>
</evidence>
<protein>
    <recommendedName>
        <fullName evidence="3">Chemotaxis protein CheA</fullName>
        <ecNumber evidence="2">2.7.13.3</ecNumber>
    </recommendedName>
</protein>
<feature type="non-terminal residue" evidence="10">
    <location>
        <position position="1"/>
    </location>
</feature>
<evidence type="ECO:0000313" key="10">
    <source>
        <dbReference type="EMBL" id="SFH79057.1"/>
    </source>
</evidence>
<dbReference type="CDD" id="cd00731">
    <property type="entry name" value="CheA_reg"/>
    <property type="match status" value="1"/>
</dbReference>
<reference evidence="10 11" key="1">
    <citation type="submission" date="2016-10" db="EMBL/GenBank/DDBJ databases">
        <authorList>
            <person name="Varghese N."/>
            <person name="Submissions S."/>
        </authorList>
    </citation>
    <scope>NUCLEOTIDE SEQUENCE [LARGE SCALE GENOMIC DNA]</scope>
    <source>
        <strain evidence="10 11">CBMB27</strain>
    </source>
</reference>
<dbReference type="SMART" id="SM00387">
    <property type="entry name" value="HATPase_c"/>
    <property type="match status" value="1"/>
</dbReference>
<dbReference type="InterPro" id="IPR003594">
    <property type="entry name" value="HATPase_dom"/>
</dbReference>
<dbReference type="Gene3D" id="2.30.30.40">
    <property type="entry name" value="SH3 Domains"/>
    <property type="match status" value="1"/>
</dbReference>
<evidence type="ECO:0000313" key="11">
    <source>
        <dbReference type="Proteomes" id="UP000199140"/>
    </source>
</evidence>
<keyword evidence="4" id="KW-0597">Phosphoprotein</keyword>
<comment type="caution">
    <text evidence="10">The sequence shown here is derived from an EMBL/GenBank/DDBJ whole genome shotgun (WGS) entry which is preliminary data.</text>
</comment>
<dbReference type="PROSITE" id="PS50109">
    <property type="entry name" value="HIS_KIN"/>
    <property type="match status" value="1"/>
</dbReference>